<dbReference type="Gene3D" id="3.40.50.300">
    <property type="entry name" value="P-loop containing nucleotide triphosphate hydrolases"/>
    <property type="match status" value="1"/>
</dbReference>
<dbReference type="GO" id="GO:0006261">
    <property type="term" value="P:DNA-templated DNA replication"/>
    <property type="evidence" value="ECO:0007669"/>
    <property type="project" value="TreeGrafter"/>
</dbReference>
<protein>
    <submittedName>
        <fullName evidence="1">DNA polymerase III subunit delta</fullName>
        <ecNumber evidence="1">2.7.7.7</ecNumber>
    </submittedName>
</protein>
<dbReference type="PANTHER" id="PTHR11669:SF8">
    <property type="entry name" value="DNA POLYMERASE III SUBUNIT DELTA"/>
    <property type="match status" value="1"/>
</dbReference>
<keyword evidence="2" id="KW-1185">Reference proteome</keyword>
<dbReference type="PANTHER" id="PTHR11669">
    <property type="entry name" value="REPLICATION FACTOR C / DNA POLYMERASE III GAMMA-TAU SUBUNIT"/>
    <property type="match status" value="1"/>
</dbReference>
<dbReference type="OrthoDB" id="9811073at2"/>
<dbReference type="SUPFAM" id="SSF52540">
    <property type="entry name" value="P-loop containing nucleoside triphosphate hydrolases"/>
    <property type="match status" value="1"/>
</dbReference>
<name>A0A0N0GKP0_9NEIS</name>
<dbReference type="InterPro" id="IPR004622">
    <property type="entry name" value="DNA_pol_HolB"/>
</dbReference>
<accession>A0A0N0GKP0</accession>
<dbReference type="GO" id="GO:0008408">
    <property type="term" value="F:3'-5' exonuclease activity"/>
    <property type="evidence" value="ECO:0007669"/>
    <property type="project" value="InterPro"/>
</dbReference>
<evidence type="ECO:0000313" key="1">
    <source>
        <dbReference type="EMBL" id="KPC49106.1"/>
    </source>
</evidence>
<keyword evidence="1" id="KW-0548">Nucleotidyltransferase</keyword>
<gene>
    <name evidence="1" type="primary">holB</name>
    <name evidence="1" type="ORF">WG78_21340</name>
</gene>
<proteinExistence type="predicted"/>
<evidence type="ECO:0000313" key="2">
    <source>
        <dbReference type="Proteomes" id="UP000037939"/>
    </source>
</evidence>
<dbReference type="STRING" id="857265.WG78_21340"/>
<dbReference type="GO" id="GO:0009360">
    <property type="term" value="C:DNA polymerase III complex"/>
    <property type="evidence" value="ECO:0007669"/>
    <property type="project" value="TreeGrafter"/>
</dbReference>
<dbReference type="Proteomes" id="UP000037939">
    <property type="component" value="Unassembled WGS sequence"/>
</dbReference>
<dbReference type="NCBIfam" id="TIGR00678">
    <property type="entry name" value="holB"/>
    <property type="match status" value="1"/>
</dbReference>
<dbReference type="InterPro" id="IPR050238">
    <property type="entry name" value="DNA_Rep/Repair_Clamp_Loader"/>
</dbReference>
<dbReference type="EC" id="2.7.7.7" evidence="1"/>
<reference evidence="1 2" key="1">
    <citation type="submission" date="2015-07" db="EMBL/GenBank/DDBJ databases">
        <title>Draft genome sequence of the Amantichitinum ursilacus IGB-41, a new chitin-degrading bacterium.</title>
        <authorList>
            <person name="Kirstahler P."/>
            <person name="Guenther M."/>
            <person name="Grumaz C."/>
            <person name="Rupp S."/>
            <person name="Zibek S."/>
            <person name="Sohn K."/>
        </authorList>
    </citation>
    <scope>NUCLEOTIDE SEQUENCE [LARGE SCALE GENOMIC DNA]</scope>
    <source>
        <strain evidence="1 2">IGB-41</strain>
    </source>
</reference>
<dbReference type="GO" id="GO:0003887">
    <property type="term" value="F:DNA-directed DNA polymerase activity"/>
    <property type="evidence" value="ECO:0007669"/>
    <property type="project" value="UniProtKB-EC"/>
</dbReference>
<organism evidence="1 2">
    <name type="scientific">Amantichitinum ursilacus</name>
    <dbReference type="NCBI Taxonomy" id="857265"/>
    <lineage>
        <taxon>Bacteria</taxon>
        <taxon>Pseudomonadati</taxon>
        <taxon>Pseudomonadota</taxon>
        <taxon>Betaproteobacteria</taxon>
        <taxon>Neisseriales</taxon>
        <taxon>Chitinibacteraceae</taxon>
        <taxon>Amantichitinum</taxon>
    </lineage>
</organism>
<dbReference type="AlphaFoldDB" id="A0A0N0GKP0"/>
<dbReference type="RefSeq" id="WP_053939840.1">
    <property type="nucleotide sequence ID" value="NZ_LAQT01000038.1"/>
</dbReference>
<dbReference type="PATRIC" id="fig|857265.3.peg.4368"/>
<keyword evidence="1" id="KW-0808">Transferase</keyword>
<comment type="caution">
    <text evidence="1">The sequence shown here is derived from an EMBL/GenBank/DDBJ whole genome shotgun (WGS) entry which is preliminary data.</text>
</comment>
<dbReference type="EMBL" id="LAQT01000038">
    <property type="protein sequence ID" value="KPC49106.1"/>
    <property type="molecule type" value="Genomic_DNA"/>
</dbReference>
<dbReference type="Pfam" id="PF13177">
    <property type="entry name" value="DNA_pol3_delta2"/>
    <property type="match status" value="1"/>
</dbReference>
<dbReference type="InterPro" id="IPR027417">
    <property type="entry name" value="P-loop_NTPase"/>
</dbReference>
<sequence>MLNYDLYPWQHNDWAQLMRDPARLPHALLLTGEPGIGKRRFAERLAAWYLCEDPAKTDAPCGVCEGCRWLAQGNHPDYRVLAPGDEPEEDAEDSKAKKKSAIIGVDDVRDLADFVNLSAHRQGARVTVVYPAEAMNVASANAFLKTLEEPPAGAQFILVAHAARRLLPTIRSRCRVLPLATPDLASASAWLAQHGVVQPELHLAHTGGAPLAALDDASAEWLPLRNSVLEQISMPGSLNPLALAAEIEKSKVEPARVIDWLQKWTHDLVGLGLTGRIRYYPDRKEMLAKLANRAPRMLKYVERLQQAQRLAQHPLNVRLVFEALLFDYLAALRGKLTG</sequence>